<evidence type="ECO:0000256" key="2">
    <source>
        <dbReference type="SAM" id="Phobius"/>
    </source>
</evidence>
<proteinExistence type="predicted"/>
<keyword evidence="2" id="KW-1133">Transmembrane helix</keyword>
<dbReference type="PANTHER" id="PTHR37813:SF1">
    <property type="entry name" value="FELS-2 PROPHAGE PROTEIN"/>
    <property type="match status" value="1"/>
</dbReference>
<feature type="transmembrane region" description="Helical" evidence="2">
    <location>
        <begin position="52"/>
        <end position="75"/>
    </location>
</feature>
<dbReference type="Pfam" id="PF10145">
    <property type="entry name" value="PhageMin_Tail"/>
    <property type="match status" value="1"/>
</dbReference>
<reference evidence="4 5" key="1">
    <citation type="submission" date="2022-04" db="EMBL/GenBank/DDBJ databases">
        <title>Human microbiome associated bacterial genomes.</title>
        <authorList>
            <person name="Sandstrom S."/>
            <person name="Salamzade R."/>
            <person name="Kalan L.R."/>
        </authorList>
    </citation>
    <scope>NUCLEOTIDE SEQUENCE [LARGE SCALE GENOMIC DNA]</scope>
    <source>
        <strain evidence="5">p3-SID1799</strain>
    </source>
</reference>
<dbReference type="NCBIfam" id="TIGR01760">
    <property type="entry name" value="tape_meas_TP901"/>
    <property type="match status" value="1"/>
</dbReference>
<dbReference type="RefSeq" id="WP_260104066.1">
    <property type="nucleotide sequence ID" value="NZ_JALXSQ010000013.1"/>
</dbReference>
<comment type="caution">
    <text evidence="4">The sequence shown here is derived from an EMBL/GenBank/DDBJ whole genome shotgun (WGS) entry which is preliminary data.</text>
</comment>
<evidence type="ECO:0000313" key="5">
    <source>
        <dbReference type="Proteomes" id="UP001525379"/>
    </source>
</evidence>
<dbReference type="Proteomes" id="UP001525379">
    <property type="component" value="Unassembled WGS sequence"/>
</dbReference>
<gene>
    <name evidence="4" type="ORF">M3D15_04545</name>
</gene>
<organism evidence="4 5">
    <name type="scientific">Pseudoclavibacter albus</name>
    <dbReference type="NCBI Taxonomy" id="272241"/>
    <lineage>
        <taxon>Bacteria</taxon>
        <taxon>Bacillati</taxon>
        <taxon>Actinomycetota</taxon>
        <taxon>Actinomycetes</taxon>
        <taxon>Micrococcales</taxon>
        <taxon>Microbacteriaceae</taxon>
        <taxon>Pseudoclavibacter</taxon>
    </lineage>
</organism>
<feature type="transmembrane region" description="Helical" evidence="2">
    <location>
        <begin position="437"/>
        <end position="460"/>
    </location>
</feature>
<protein>
    <submittedName>
        <fullName evidence="4">Phage tail tape measure protein</fullName>
    </submittedName>
</protein>
<keyword evidence="2" id="KW-0812">Transmembrane</keyword>
<keyword evidence="5" id="KW-1185">Reference proteome</keyword>
<dbReference type="PANTHER" id="PTHR37813">
    <property type="entry name" value="FELS-2 PROPHAGE PROTEIN"/>
    <property type="match status" value="1"/>
</dbReference>
<feature type="domain" description="Phage tail tape measure protein" evidence="3">
    <location>
        <begin position="100"/>
        <end position="299"/>
    </location>
</feature>
<keyword evidence="2" id="KW-0472">Membrane</keyword>
<evidence type="ECO:0000313" key="4">
    <source>
        <dbReference type="EMBL" id="MCT2042604.1"/>
    </source>
</evidence>
<dbReference type="InterPro" id="IPR010090">
    <property type="entry name" value="Phage_tape_meas"/>
</dbReference>
<name>A0ABT2HWA7_9MICO</name>
<evidence type="ECO:0000259" key="3">
    <source>
        <dbReference type="Pfam" id="PF10145"/>
    </source>
</evidence>
<keyword evidence="1" id="KW-1188">Viral release from host cell</keyword>
<feature type="transmembrane region" description="Helical" evidence="2">
    <location>
        <begin position="390"/>
        <end position="417"/>
    </location>
</feature>
<dbReference type="EMBL" id="JALXSQ010000013">
    <property type="protein sequence ID" value="MCT2042604.1"/>
    <property type="molecule type" value="Genomic_DNA"/>
</dbReference>
<evidence type="ECO:0000256" key="1">
    <source>
        <dbReference type="ARBA" id="ARBA00022612"/>
    </source>
</evidence>
<sequence>MADKSMKVTLRAEVQDYLRGMEQVARKNKEVRDGSADLEQSLNAKGDAMQTVGAAAMGAGGAMLAFAGMATVAAANFDEGMSKVQAATMSSTEEMEQLRAAAIQAGADTAYSATEAAGAIEELAKAGLTTEEILSGGLDGALSLAAAGGLEVSRAAEIAAVSMKQFGLSGGDVEHVADLLAAGAGKAVGSVEDMSQALKQSGLVASQMGMSVEETTGSLAAFAAAGLIGSDAGTSLRTMLLRLSNPSKEASKAMDEIGLAAYDAQGSFVGMAALAGQLETGLKGATQAQKDQALATIFGSDAIRAANVLISEGAAGMSEWEQNVNDAGFASEQAALKMDNLKGDLEKLSGSWETAMITMGEGSEGPLREAVQGLTELIDTLADADPGMQAVILGVTGVGGAILLAGGAFMTIVPQIAATQAAMVTLGITSDALKSKLIALGTSPTFLALFAVTGVALTAAASLDDARMSAEELEATFNRTGSASQTLTESLRQTSQDAGWVFSDLTVYMSDFESTLSRISTADFGEWMSVTQGEWEFARQLQDVGEQLGQLASTDLPTAQAAFKAFVDEQHLGAEAQWQLLESMDGYKEALLQQANAAGVTVGDLSTLEGQQQFLALANGETTIAIENSVDALAEQSAAALDTSGQVDSLTESLKNLNQQYYDSLDAEMAWEEAIDSLTESLAQNGATLDLDTEAGRNNMRALMEAGQASRDYAADIYATTGDVDAMTAALEAGWQQIYDTAIQMGASADEAEEYANKLNGVPSEIATAIKADTEQAQKDVDTFITTNDGRTITLRQAILGPELSEEPEWHAPMLAPGTSNKFALGGAVYGGVPGRDSVPALLMPGEHVWTTAEVNALGGHAAMYALRQAVRAGNLPRYATGGAVGATTYNTSYGPTQTVNFDLSGLVGVSPSQVRQIVGSMLDEMGVGYS</sequence>
<accession>A0ABT2HWA7</accession>